<feature type="binding site" evidence="10">
    <location>
        <begin position="98"/>
        <end position="104"/>
    </location>
    <ligand>
        <name>ATP</name>
        <dbReference type="ChEBI" id="CHEBI:30616"/>
    </ligand>
</feature>
<evidence type="ECO:0000256" key="8">
    <source>
        <dbReference type="ARBA" id="ARBA00023306"/>
    </source>
</evidence>
<evidence type="ECO:0000256" key="11">
    <source>
        <dbReference type="RuleBase" id="RU004136"/>
    </source>
</evidence>
<comment type="similarity">
    <text evidence="10">Belongs to the MurCDEF family. MurF subfamily.</text>
</comment>
<dbReference type="Proteomes" id="UP001162741">
    <property type="component" value="Chromosome"/>
</dbReference>
<keyword evidence="8 10" id="KW-0131">Cell cycle</keyword>
<comment type="subcellular location">
    <subcellularLocation>
        <location evidence="10 11">Cytoplasm</location>
    </subcellularLocation>
</comment>
<proteinExistence type="inferred from homology"/>
<evidence type="ECO:0000256" key="5">
    <source>
        <dbReference type="ARBA" id="ARBA00022840"/>
    </source>
</evidence>
<reference evidence="15" key="1">
    <citation type="submission" date="2022-10" db="EMBL/GenBank/DDBJ databases">
        <title>Chitinophaga sp. nov., isolated from soil.</title>
        <authorList>
            <person name="Jeon C.O."/>
        </authorList>
    </citation>
    <scope>NUCLEOTIDE SEQUENCE</scope>
    <source>
        <strain evidence="15">R8</strain>
    </source>
</reference>
<protein>
    <recommendedName>
        <fullName evidence="10 11">UDP-N-acetylmuramoyl-tripeptide--D-alanyl-D-alanine ligase</fullName>
        <ecNumber evidence="10 11">6.3.2.10</ecNumber>
    </recommendedName>
    <alternativeName>
        <fullName evidence="10">D-alanyl-D-alanine-adding enzyme</fullName>
    </alternativeName>
</protein>
<keyword evidence="5 10" id="KW-0067">ATP-binding</keyword>
<keyword evidence="2 10" id="KW-0436">Ligase</keyword>
<keyword evidence="9 10" id="KW-0961">Cell wall biogenesis/degradation</keyword>
<comment type="function">
    <text evidence="10 11">Involved in cell wall formation. Catalyzes the final step in the synthesis of UDP-N-acetylmuramoyl-pentapeptide, the precursor of murein.</text>
</comment>
<sequence length="421" mass="45965">MNIEQLYHIYQQHPSIQTDTRKLQSGDLFFALKGPNFNGNAYAQSALESGAAFAVVDEEAYFTVPDKMMLVPDALETLQQLALHHRKQFTIPFIGITGTNGKTTTKELVKTVLASTYKTVATVGNLNNHIGVPLTILSIPKDAEMAVIEMGANHQLEIEGYCKVALPTHGLITNIGKAHLEGFGGPEGVKKAKGELYDYLRANNGTVFYYNGYDYLAEMSKGIAHVVTYGIEGADYNGSAVAGTALLEVKTGDDLIRTQLVGAYNLPNALAAYAIGRHFNIPAATIKQAIEGYVPSNNRSQIIQQGSNTVIMDAYNANPSSMKAAIENFAGLDAAQKVLLLGGMMELGEDSEKEHQELVSLLERTHWKAVVLVGGDFAKVKHPYIFMKNAEEAKRWLEQQAFENTHLLIKGSRSVGMEKVL</sequence>
<dbReference type="InterPro" id="IPR013221">
    <property type="entry name" value="Mur_ligase_cen"/>
</dbReference>
<dbReference type="Gene3D" id="3.90.190.20">
    <property type="entry name" value="Mur ligase, C-terminal domain"/>
    <property type="match status" value="1"/>
</dbReference>
<evidence type="ECO:0000256" key="6">
    <source>
        <dbReference type="ARBA" id="ARBA00022960"/>
    </source>
</evidence>
<evidence type="ECO:0000256" key="9">
    <source>
        <dbReference type="ARBA" id="ARBA00023316"/>
    </source>
</evidence>
<dbReference type="InterPro" id="IPR035911">
    <property type="entry name" value="MurE/MurF_N"/>
</dbReference>
<dbReference type="Gene3D" id="3.40.1390.10">
    <property type="entry name" value="MurE/MurF, N-terminal domain"/>
    <property type="match status" value="1"/>
</dbReference>
<evidence type="ECO:0000259" key="14">
    <source>
        <dbReference type="Pfam" id="PF08245"/>
    </source>
</evidence>
<dbReference type="PANTHER" id="PTHR43024">
    <property type="entry name" value="UDP-N-ACETYLMURAMOYL-TRIPEPTIDE--D-ALANYL-D-ALANINE LIGASE"/>
    <property type="match status" value="1"/>
</dbReference>
<keyword evidence="7 10" id="KW-0573">Peptidoglycan synthesis</keyword>
<dbReference type="InterPro" id="IPR005863">
    <property type="entry name" value="UDP-N-AcMur_synth"/>
</dbReference>
<feature type="domain" description="Mur ligase central" evidence="14">
    <location>
        <begin position="96"/>
        <end position="275"/>
    </location>
</feature>
<accession>A0ABY6J4R9</accession>
<dbReference type="HAMAP" id="MF_02019">
    <property type="entry name" value="MurF"/>
    <property type="match status" value="1"/>
</dbReference>
<dbReference type="NCBIfam" id="TIGR01143">
    <property type="entry name" value="murF"/>
    <property type="match status" value="1"/>
</dbReference>
<evidence type="ECO:0000256" key="7">
    <source>
        <dbReference type="ARBA" id="ARBA00022984"/>
    </source>
</evidence>
<keyword evidence="6 10" id="KW-0133">Cell shape</keyword>
<dbReference type="PANTHER" id="PTHR43024:SF1">
    <property type="entry name" value="UDP-N-ACETYLMURAMOYL-TRIPEPTIDE--D-ALANYL-D-ALANINE LIGASE"/>
    <property type="match status" value="1"/>
</dbReference>
<keyword evidence="4 10" id="KW-0547">Nucleotide-binding</keyword>
<name>A0ABY6J4R9_9BACT</name>
<comment type="catalytic activity">
    <reaction evidence="10 11">
        <text>D-alanyl-D-alanine + UDP-N-acetyl-alpha-D-muramoyl-L-alanyl-gamma-D-glutamyl-meso-2,6-diaminopimelate + ATP = UDP-N-acetyl-alpha-D-muramoyl-L-alanyl-gamma-D-glutamyl-meso-2,6-diaminopimeloyl-D-alanyl-D-alanine + ADP + phosphate + H(+)</text>
        <dbReference type="Rhea" id="RHEA:28374"/>
        <dbReference type="ChEBI" id="CHEBI:15378"/>
        <dbReference type="ChEBI" id="CHEBI:30616"/>
        <dbReference type="ChEBI" id="CHEBI:43474"/>
        <dbReference type="ChEBI" id="CHEBI:57822"/>
        <dbReference type="ChEBI" id="CHEBI:61386"/>
        <dbReference type="ChEBI" id="CHEBI:83905"/>
        <dbReference type="ChEBI" id="CHEBI:456216"/>
        <dbReference type="EC" id="6.3.2.10"/>
    </reaction>
</comment>
<dbReference type="InterPro" id="IPR004101">
    <property type="entry name" value="Mur_ligase_C"/>
</dbReference>
<feature type="domain" description="Mur ligase C-terminal" evidence="13">
    <location>
        <begin position="299"/>
        <end position="413"/>
    </location>
</feature>
<dbReference type="Pfam" id="PF02875">
    <property type="entry name" value="Mur_ligase_C"/>
    <property type="match status" value="1"/>
</dbReference>
<dbReference type="InterPro" id="IPR036615">
    <property type="entry name" value="Mur_ligase_C_dom_sf"/>
</dbReference>
<evidence type="ECO:0000313" key="16">
    <source>
        <dbReference type="Proteomes" id="UP001162741"/>
    </source>
</evidence>
<organism evidence="15 16">
    <name type="scientific">Chitinophaga horti</name>
    <dbReference type="NCBI Taxonomy" id="2920382"/>
    <lineage>
        <taxon>Bacteria</taxon>
        <taxon>Pseudomonadati</taxon>
        <taxon>Bacteroidota</taxon>
        <taxon>Chitinophagia</taxon>
        <taxon>Chitinophagales</taxon>
        <taxon>Chitinophagaceae</taxon>
        <taxon>Chitinophaga</taxon>
    </lineage>
</organism>
<feature type="domain" description="Mur ligase N-terminal catalytic" evidence="12">
    <location>
        <begin position="16"/>
        <end position="84"/>
    </location>
</feature>
<evidence type="ECO:0000313" key="15">
    <source>
        <dbReference type="EMBL" id="UYQ93212.1"/>
    </source>
</evidence>
<dbReference type="SUPFAM" id="SSF53623">
    <property type="entry name" value="MurD-like peptide ligases, catalytic domain"/>
    <property type="match status" value="1"/>
</dbReference>
<dbReference type="InterPro" id="IPR000713">
    <property type="entry name" value="Mur_ligase_N"/>
</dbReference>
<dbReference type="EMBL" id="CP107006">
    <property type="protein sequence ID" value="UYQ93212.1"/>
    <property type="molecule type" value="Genomic_DNA"/>
</dbReference>
<dbReference type="Pfam" id="PF01225">
    <property type="entry name" value="Mur_ligase"/>
    <property type="match status" value="1"/>
</dbReference>
<keyword evidence="1 10" id="KW-0963">Cytoplasm</keyword>
<evidence type="ECO:0000256" key="10">
    <source>
        <dbReference type="HAMAP-Rule" id="MF_02019"/>
    </source>
</evidence>
<comment type="pathway">
    <text evidence="10 11">Cell wall biogenesis; peptidoglycan biosynthesis.</text>
</comment>
<evidence type="ECO:0000256" key="1">
    <source>
        <dbReference type="ARBA" id="ARBA00022490"/>
    </source>
</evidence>
<evidence type="ECO:0000256" key="3">
    <source>
        <dbReference type="ARBA" id="ARBA00022618"/>
    </source>
</evidence>
<evidence type="ECO:0000256" key="2">
    <source>
        <dbReference type="ARBA" id="ARBA00022598"/>
    </source>
</evidence>
<keyword evidence="3 10" id="KW-0132">Cell division</keyword>
<keyword evidence="16" id="KW-1185">Reference proteome</keyword>
<dbReference type="InterPro" id="IPR036565">
    <property type="entry name" value="Mur-like_cat_sf"/>
</dbReference>
<dbReference type="SUPFAM" id="SSF63418">
    <property type="entry name" value="MurE/MurF N-terminal domain"/>
    <property type="match status" value="1"/>
</dbReference>
<dbReference type="SUPFAM" id="SSF53244">
    <property type="entry name" value="MurD-like peptide ligases, peptide-binding domain"/>
    <property type="match status" value="1"/>
</dbReference>
<dbReference type="EC" id="6.3.2.10" evidence="10 11"/>
<dbReference type="InterPro" id="IPR051046">
    <property type="entry name" value="MurCDEF_CellWall_CoF430Synth"/>
</dbReference>
<evidence type="ECO:0000259" key="12">
    <source>
        <dbReference type="Pfam" id="PF01225"/>
    </source>
</evidence>
<dbReference type="Gene3D" id="3.40.1190.10">
    <property type="entry name" value="Mur-like, catalytic domain"/>
    <property type="match status" value="1"/>
</dbReference>
<dbReference type="Pfam" id="PF08245">
    <property type="entry name" value="Mur_ligase_M"/>
    <property type="match status" value="1"/>
</dbReference>
<evidence type="ECO:0000256" key="4">
    <source>
        <dbReference type="ARBA" id="ARBA00022741"/>
    </source>
</evidence>
<dbReference type="GO" id="GO:0016874">
    <property type="term" value="F:ligase activity"/>
    <property type="evidence" value="ECO:0007669"/>
    <property type="project" value="UniProtKB-KW"/>
</dbReference>
<evidence type="ECO:0000259" key="13">
    <source>
        <dbReference type="Pfam" id="PF02875"/>
    </source>
</evidence>
<dbReference type="RefSeq" id="WP_264281329.1">
    <property type="nucleotide sequence ID" value="NZ_CP107006.1"/>
</dbReference>
<gene>
    <name evidence="10 15" type="primary">murF</name>
    <name evidence="15" type="ORF">MKQ68_24320</name>
</gene>